<name>A0A8H0D084_9BACE</name>
<dbReference type="EMBL" id="SPPV01000218">
    <property type="protein sequence ID" value="TFU43063.1"/>
    <property type="molecule type" value="Genomic_DNA"/>
</dbReference>
<protein>
    <recommendedName>
        <fullName evidence="3">Transposase</fullName>
    </recommendedName>
</protein>
<dbReference type="AlphaFoldDB" id="A0A8H0D084"/>
<dbReference type="Proteomes" id="UP000298073">
    <property type="component" value="Unassembled WGS sequence"/>
</dbReference>
<accession>A0A8H0D084</accession>
<evidence type="ECO:0008006" key="3">
    <source>
        <dbReference type="Google" id="ProtNLM"/>
    </source>
</evidence>
<reference evidence="1 2" key="1">
    <citation type="submission" date="2019-03" db="EMBL/GenBank/DDBJ databases">
        <title>Diversity of the mouse oral microbiome.</title>
        <authorList>
            <person name="Joseph S."/>
            <person name="Aduse-Opoku J."/>
            <person name="Curtis M."/>
            <person name="Wade W."/>
            <person name="Hashim A."/>
        </authorList>
    </citation>
    <scope>NUCLEOTIDE SEQUENCE [LARGE SCALE GENOMIC DNA]</scope>
    <source>
        <strain evidence="1 2">P2318</strain>
    </source>
</reference>
<evidence type="ECO:0000313" key="2">
    <source>
        <dbReference type="Proteomes" id="UP000298073"/>
    </source>
</evidence>
<organism evidence="1 2">
    <name type="scientific">Bacteroides acidifaciens</name>
    <dbReference type="NCBI Taxonomy" id="85831"/>
    <lineage>
        <taxon>Bacteria</taxon>
        <taxon>Pseudomonadati</taxon>
        <taxon>Bacteroidota</taxon>
        <taxon>Bacteroidia</taxon>
        <taxon>Bacteroidales</taxon>
        <taxon>Bacteroidaceae</taxon>
        <taxon>Bacteroides</taxon>
    </lineage>
</organism>
<gene>
    <name evidence="1" type="ORF">E4T97_22370</name>
</gene>
<feature type="non-terminal residue" evidence="1">
    <location>
        <position position="1"/>
    </location>
</feature>
<proteinExistence type="predicted"/>
<comment type="caution">
    <text evidence="1">The sequence shown here is derived from an EMBL/GenBank/DDBJ whole genome shotgun (WGS) entry which is preliminary data.</text>
</comment>
<evidence type="ECO:0000313" key="1">
    <source>
        <dbReference type="EMBL" id="TFU43063.1"/>
    </source>
</evidence>
<sequence>LMVMQKGLKRQWSFSGLATMVRITLMYYVDFNSLFNNPEKECNYSANRIQSGWSATILE</sequence>